<evidence type="ECO:0000256" key="2">
    <source>
        <dbReference type="ARBA" id="ARBA00023043"/>
    </source>
</evidence>
<protein>
    <submittedName>
        <fullName evidence="5">91_t:CDS:1</fullName>
    </submittedName>
</protein>
<evidence type="ECO:0000256" key="1">
    <source>
        <dbReference type="ARBA" id="ARBA00022737"/>
    </source>
</evidence>
<name>A0A9N9GZ28_9GLOM</name>
<dbReference type="PROSITE" id="PS50297">
    <property type="entry name" value="ANK_REP_REGION"/>
    <property type="match status" value="1"/>
</dbReference>
<dbReference type="OrthoDB" id="341259at2759"/>
<evidence type="ECO:0000313" key="6">
    <source>
        <dbReference type="Proteomes" id="UP000789570"/>
    </source>
</evidence>
<gene>
    <name evidence="5" type="ORF">FCALED_LOCUS10783</name>
</gene>
<evidence type="ECO:0000313" key="5">
    <source>
        <dbReference type="EMBL" id="CAG8645408.1"/>
    </source>
</evidence>
<dbReference type="PROSITE" id="PS50088">
    <property type="entry name" value="ANK_REPEAT"/>
    <property type="match status" value="1"/>
</dbReference>
<dbReference type="InterPro" id="IPR036770">
    <property type="entry name" value="Ankyrin_rpt-contain_sf"/>
</dbReference>
<dbReference type="AlphaFoldDB" id="A0A9N9GZ28"/>
<evidence type="ECO:0000256" key="3">
    <source>
        <dbReference type="PROSITE-ProRule" id="PRU00023"/>
    </source>
</evidence>
<dbReference type="Pfam" id="PF13857">
    <property type="entry name" value="Ank_5"/>
    <property type="match status" value="1"/>
</dbReference>
<feature type="region of interest" description="Disordered" evidence="4">
    <location>
        <begin position="226"/>
        <end position="251"/>
    </location>
</feature>
<feature type="compositionally biased region" description="Polar residues" evidence="4">
    <location>
        <begin position="226"/>
        <end position="241"/>
    </location>
</feature>
<keyword evidence="1" id="KW-0677">Repeat</keyword>
<dbReference type="EMBL" id="CAJVPQ010004134">
    <property type="protein sequence ID" value="CAG8645408.1"/>
    <property type="molecule type" value="Genomic_DNA"/>
</dbReference>
<feature type="repeat" description="ANK" evidence="3">
    <location>
        <begin position="107"/>
        <end position="139"/>
    </location>
</feature>
<dbReference type="Gene3D" id="1.25.40.20">
    <property type="entry name" value="Ankyrin repeat-containing domain"/>
    <property type="match status" value="1"/>
</dbReference>
<dbReference type="PANTHER" id="PTHR24173">
    <property type="entry name" value="ANKYRIN REPEAT CONTAINING"/>
    <property type="match status" value="1"/>
</dbReference>
<organism evidence="5 6">
    <name type="scientific">Funneliformis caledonium</name>
    <dbReference type="NCBI Taxonomy" id="1117310"/>
    <lineage>
        <taxon>Eukaryota</taxon>
        <taxon>Fungi</taxon>
        <taxon>Fungi incertae sedis</taxon>
        <taxon>Mucoromycota</taxon>
        <taxon>Glomeromycotina</taxon>
        <taxon>Glomeromycetes</taxon>
        <taxon>Glomerales</taxon>
        <taxon>Glomeraceae</taxon>
        <taxon>Funneliformis</taxon>
    </lineage>
</organism>
<keyword evidence="6" id="KW-1185">Reference proteome</keyword>
<dbReference type="InterPro" id="IPR002110">
    <property type="entry name" value="Ankyrin_rpt"/>
</dbReference>
<dbReference type="PANTHER" id="PTHR24173:SF74">
    <property type="entry name" value="ANKYRIN REPEAT DOMAIN-CONTAINING PROTEIN 16"/>
    <property type="match status" value="1"/>
</dbReference>
<accession>A0A9N9GZ28</accession>
<evidence type="ECO:0000256" key="4">
    <source>
        <dbReference type="SAM" id="MobiDB-lite"/>
    </source>
</evidence>
<dbReference type="Proteomes" id="UP000789570">
    <property type="component" value="Unassembled WGS sequence"/>
</dbReference>
<dbReference type="Pfam" id="PF12796">
    <property type="entry name" value="Ank_2"/>
    <property type="match status" value="1"/>
</dbReference>
<comment type="caution">
    <text evidence="5">The sequence shown here is derived from an EMBL/GenBank/DDBJ whole genome shotgun (WGS) entry which is preliminary data.</text>
</comment>
<reference evidence="5" key="1">
    <citation type="submission" date="2021-06" db="EMBL/GenBank/DDBJ databases">
        <authorList>
            <person name="Kallberg Y."/>
            <person name="Tangrot J."/>
            <person name="Rosling A."/>
        </authorList>
    </citation>
    <scope>NUCLEOTIDE SEQUENCE</scope>
    <source>
        <strain evidence="5">UK204</strain>
    </source>
</reference>
<sequence>MPVEDPRLRLRRAACEGNLDLIKRLLKKTNMQNPDPENGWTTLMYATRCRHEYVVEYLLQLGHDELEPSRDFENNTILMVAAEYNALEILKIYTKYYPHSVNMVNKQGQTALIIASKLGNLDAIKLLLEIGAEVNQADFDGNTALHYKNKSGWTALDYSYSMELKAHLQECARAYHEETKNSRRRNLKISVDSMISLDSIPITTRSATFPPVKELVLDNCNQGNRSYSNGSLSPNDFNPMNQMKRKESLPW</sequence>
<dbReference type="SUPFAM" id="SSF48403">
    <property type="entry name" value="Ankyrin repeat"/>
    <property type="match status" value="1"/>
</dbReference>
<dbReference type="SMART" id="SM00248">
    <property type="entry name" value="ANK"/>
    <property type="match status" value="3"/>
</dbReference>
<keyword evidence="2 3" id="KW-0040">ANK repeat</keyword>
<proteinExistence type="predicted"/>